<dbReference type="Proteomes" id="UP000887567">
    <property type="component" value="Unplaced"/>
</dbReference>
<evidence type="ECO:0000259" key="1">
    <source>
        <dbReference type="Pfam" id="PF24764"/>
    </source>
</evidence>
<proteinExistence type="predicted"/>
<dbReference type="AlphaFoldDB" id="A0A913Y2Z6"/>
<accession>A0A913Y2Z6</accession>
<protein>
    <recommendedName>
        <fullName evidence="1">Integrase core domain-containing protein</fullName>
    </recommendedName>
</protein>
<dbReference type="PANTHER" id="PTHR46791">
    <property type="entry name" value="EXPRESSED PROTEIN"/>
    <property type="match status" value="1"/>
</dbReference>
<dbReference type="EnsemblMetazoa" id="XM_021058639.2">
    <property type="protein sequence ID" value="XP_020914298.2"/>
    <property type="gene ID" value="LOC110251890"/>
</dbReference>
<dbReference type="RefSeq" id="XP_020914298.2">
    <property type="nucleotide sequence ID" value="XM_021058639.2"/>
</dbReference>
<reference evidence="2" key="1">
    <citation type="submission" date="2022-11" db="UniProtKB">
        <authorList>
            <consortium name="EnsemblMetazoa"/>
        </authorList>
    </citation>
    <scope>IDENTIFICATION</scope>
</reference>
<feature type="domain" description="Integrase core" evidence="1">
    <location>
        <begin position="55"/>
        <end position="217"/>
    </location>
</feature>
<evidence type="ECO:0000313" key="2">
    <source>
        <dbReference type="EnsemblMetazoa" id="XP_020914298.2"/>
    </source>
</evidence>
<dbReference type="KEGG" id="epa:110251890"/>
<organism evidence="2 3">
    <name type="scientific">Exaiptasia diaphana</name>
    <name type="common">Tropical sea anemone</name>
    <name type="synonym">Aiptasia pulchella</name>
    <dbReference type="NCBI Taxonomy" id="2652724"/>
    <lineage>
        <taxon>Eukaryota</taxon>
        <taxon>Metazoa</taxon>
        <taxon>Cnidaria</taxon>
        <taxon>Anthozoa</taxon>
        <taxon>Hexacorallia</taxon>
        <taxon>Actiniaria</taxon>
        <taxon>Aiptasiidae</taxon>
        <taxon>Exaiptasia</taxon>
    </lineage>
</organism>
<dbReference type="OrthoDB" id="5952813at2759"/>
<name>A0A913Y2Z6_EXADI</name>
<sequence>MLTGLLRSRGHRIGERATASALREINPAYHRHRQRGTERLRNPTPYYAEYAGHKLHMDQNEKLAEYGLTHVIASDGFSGKIVGASSMPVKNNITIYDEVYRAACLQYGIWDQVRVDYGREFYLVLYKQECLRDMRTNTNRQPFMQTQSKQNHIAERVWVEVNHRSTYPMKRVLVNMKGRDLLDMEDDCWKGCMSEFLISVCRSSIQNLIDAWNSRSIPGKGIPNLRFQANFRCAPVTQYDLPNGYELSQEYTQLGGQITEFSPYGSDPLLNDFQAKENRDRLFFSRYVSFENVAHAIANHQEDVFEQALLHYINLTLHGSYV</sequence>
<dbReference type="InterPro" id="IPR058913">
    <property type="entry name" value="Integrase_dom_put"/>
</dbReference>
<dbReference type="PANTHER" id="PTHR46791:SF5">
    <property type="entry name" value="CLR5 DOMAIN-CONTAINING PROTEIN-RELATED"/>
    <property type="match status" value="1"/>
</dbReference>
<dbReference type="GeneID" id="110251890"/>
<evidence type="ECO:0000313" key="3">
    <source>
        <dbReference type="Proteomes" id="UP000887567"/>
    </source>
</evidence>
<keyword evidence="3" id="KW-1185">Reference proteome</keyword>
<dbReference type="Pfam" id="PF24764">
    <property type="entry name" value="rva_4"/>
    <property type="match status" value="1"/>
</dbReference>